<sequence>MGKVPQWVANALGYIFDFFKNSAKKAAIYTAYTALLVEILNSVKDYAMAHSDFSSFMTPTICYFFTQLNVSGLLTTYFAVVSANWLKAKVVQFWTFNSGSVSK</sequence>
<dbReference type="KEGG" id="suls:Sdiek1_2258"/>
<gene>
    <name evidence="1" type="ORF">Sdiek1_2258</name>
</gene>
<organism evidence="1 2">
    <name type="scientific">Sulfurospirillum diekertiae</name>
    <dbReference type="NCBI Taxonomy" id="1854492"/>
    <lineage>
        <taxon>Bacteria</taxon>
        <taxon>Pseudomonadati</taxon>
        <taxon>Campylobacterota</taxon>
        <taxon>Epsilonproteobacteria</taxon>
        <taxon>Campylobacterales</taxon>
        <taxon>Sulfurospirillaceae</taxon>
        <taxon>Sulfurospirillum</taxon>
    </lineage>
</organism>
<name>A0A1Y0HN76_9BACT</name>
<protein>
    <submittedName>
        <fullName evidence="1">Uncharacterized protein</fullName>
    </submittedName>
</protein>
<dbReference type="AlphaFoldDB" id="A0A1Y0HN76"/>
<evidence type="ECO:0000313" key="1">
    <source>
        <dbReference type="EMBL" id="ARU49410.1"/>
    </source>
</evidence>
<evidence type="ECO:0000313" key="2">
    <source>
        <dbReference type="Proteomes" id="UP000196005"/>
    </source>
</evidence>
<dbReference type="Proteomes" id="UP000196005">
    <property type="component" value="Chromosome"/>
</dbReference>
<dbReference type="EMBL" id="CP021416">
    <property type="protein sequence ID" value="ARU49410.1"/>
    <property type="molecule type" value="Genomic_DNA"/>
</dbReference>
<reference evidence="2" key="1">
    <citation type="submission" date="2017-05" db="EMBL/GenBank/DDBJ databases">
        <title>Dechlorination kinetics govern the competition between two new strains of the genus Sulfurospirillum.</title>
        <authorList>
            <person name="Buttet G.F."/>
            <person name="Murray A.M."/>
            <person name="Goris T."/>
            <person name="Burion M."/>
            <person name="Lin B."/>
            <person name="Rolle M."/>
            <person name="Maillard J."/>
        </authorList>
    </citation>
    <scope>NUCLEOTIDE SEQUENCE [LARGE SCALE GENOMIC DNA]</scope>
    <source>
        <strain evidence="2">SL2-1</strain>
    </source>
</reference>
<dbReference type="RefSeq" id="WP_087439172.1">
    <property type="nucleotide sequence ID" value="NZ_CP021416.1"/>
</dbReference>
<keyword evidence="2" id="KW-1185">Reference proteome</keyword>
<accession>A0A1Y0HN76</accession>
<proteinExistence type="predicted"/>